<dbReference type="EMBL" id="AQRC01000009">
    <property type="protein sequence ID" value="KFE34583.1"/>
    <property type="molecule type" value="Genomic_DNA"/>
</dbReference>
<dbReference type="GO" id="GO:0020037">
    <property type="term" value="F:heme binding"/>
    <property type="evidence" value="ECO:0007669"/>
    <property type="project" value="InterPro"/>
</dbReference>
<dbReference type="GO" id="GO:0046872">
    <property type="term" value="F:metal ion binding"/>
    <property type="evidence" value="ECO:0007669"/>
    <property type="project" value="UniProtKB-KW"/>
</dbReference>
<reference evidence="8" key="1">
    <citation type="submission" date="2013-04" db="EMBL/GenBank/DDBJ databases">
        <title>Thioclava sp. 13D2W-2 Genome Sequencing.</title>
        <authorList>
            <person name="Lai Q."/>
            <person name="Li G."/>
            <person name="Shao Z."/>
        </authorList>
    </citation>
    <scope>NUCLEOTIDE SEQUENCE [LARGE SCALE GENOMIC DNA]</scope>
    <source>
        <strain evidence="8">13D2W-2</strain>
    </source>
</reference>
<dbReference type="Proteomes" id="UP000028607">
    <property type="component" value="Unassembled WGS sequence"/>
</dbReference>
<evidence type="ECO:0000259" key="6">
    <source>
        <dbReference type="PROSITE" id="PS51007"/>
    </source>
</evidence>
<dbReference type="SUPFAM" id="SSF46626">
    <property type="entry name" value="Cytochrome c"/>
    <property type="match status" value="1"/>
</dbReference>
<dbReference type="Gene3D" id="1.10.760.10">
    <property type="entry name" value="Cytochrome c-like domain"/>
    <property type="match status" value="1"/>
</dbReference>
<feature type="domain" description="Cytochrome c" evidence="6">
    <location>
        <begin position="44"/>
        <end position="184"/>
    </location>
</feature>
<keyword evidence="5" id="KW-0812">Transmembrane</keyword>
<dbReference type="GO" id="GO:0009055">
    <property type="term" value="F:electron transfer activity"/>
    <property type="evidence" value="ECO:0007669"/>
    <property type="project" value="InterPro"/>
</dbReference>
<sequence>MNRYLPLAITTLAILAIATLFLVIAPGMQIRGQGAAPGLQPYTEAEARGREVYISMGCVYCHSQQPRATAQAPDAERGWGRASVAGDYAYDAPHLLGTMRSGPDLMDIGDRLPSQGWQLTHLYQPRAISSWSIMPAYPFLFEHKDKAAQGDVVVKLPPAYAPETGVIVANQEALDLVAYLRGMRHDYAPPADGLRDDGYALMAAQAKSKTEAAKSAQ</sequence>
<dbReference type="PROSITE" id="PS51007">
    <property type="entry name" value="CYTC"/>
    <property type="match status" value="1"/>
</dbReference>
<keyword evidence="8" id="KW-1185">Reference proteome</keyword>
<reference evidence="7 8" key="2">
    <citation type="journal article" date="2015" name="Antonie Van Leeuwenhoek">
        <title>Thioclava indica sp. nov., isolated from surface seawater of the Indian Ocean.</title>
        <authorList>
            <person name="Liu Y."/>
            <person name="Lai Q."/>
            <person name="Du J."/>
            <person name="Xu H."/>
            <person name="Jiang L."/>
            <person name="Shao Z."/>
        </authorList>
    </citation>
    <scope>NUCLEOTIDE SEQUENCE [LARGE SCALE GENOMIC DNA]</scope>
    <source>
        <strain evidence="7 8">13D2W-2</strain>
    </source>
</reference>
<keyword evidence="5" id="KW-1133">Transmembrane helix</keyword>
<accession>A0A085TV36</accession>
<dbReference type="InterPro" id="IPR003468">
    <property type="entry name" value="Cyt_c_oxidase_monohaem-su/FixO"/>
</dbReference>
<evidence type="ECO:0000256" key="4">
    <source>
        <dbReference type="PROSITE-ProRule" id="PRU00433"/>
    </source>
</evidence>
<name>A0A085TV36_9RHOB</name>
<dbReference type="RefSeq" id="WP_038146886.1">
    <property type="nucleotide sequence ID" value="NZ_AQRC01000009.1"/>
</dbReference>
<dbReference type="AlphaFoldDB" id="A0A085TV36"/>
<dbReference type="Pfam" id="PF02433">
    <property type="entry name" value="FixO"/>
    <property type="match status" value="1"/>
</dbReference>
<dbReference type="OrthoDB" id="9805440at2"/>
<keyword evidence="2 4" id="KW-0479">Metal-binding</keyword>
<keyword evidence="1 4" id="KW-0349">Heme</keyword>
<dbReference type="STRING" id="1317124.DW2_12050"/>
<comment type="caution">
    <text evidence="7">The sequence shown here is derived from an EMBL/GenBank/DDBJ whole genome shotgun (WGS) entry which is preliminary data.</text>
</comment>
<protein>
    <submittedName>
        <fullName evidence="7">Cytochrome C oxidase, mono-heme subunit</fullName>
    </submittedName>
</protein>
<keyword evidence="3 4" id="KW-0408">Iron</keyword>
<evidence type="ECO:0000313" key="7">
    <source>
        <dbReference type="EMBL" id="KFE34583.1"/>
    </source>
</evidence>
<evidence type="ECO:0000256" key="5">
    <source>
        <dbReference type="SAM" id="Phobius"/>
    </source>
</evidence>
<evidence type="ECO:0000256" key="1">
    <source>
        <dbReference type="ARBA" id="ARBA00022617"/>
    </source>
</evidence>
<dbReference type="eggNOG" id="COG2993">
    <property type="taxonomic scope" value="Bacteria"/>
</dbReference>
<dbReference type="PATRIC" id="fig|1317124.6.peg.2439"/>
<proteinExistence type="predicted"/>
<feature type="transmembrane region" description="Helical" evidence="5">
    <location>
        <begin position="6"/>
        <end position="25"/>
    </location>
</feature>
<evidence type="ECO:0000256" key="3">
    <source>
        <dbReference type="ARBA" id="ARBA00023004"/>
    </source>
</evidence>
<dbReference type="InterPro" id="IPR036909">
    <property type="entry name" value="Cyt_c-like_dom_sf"/>
</dbReference>
<organism evidence="7 8">
    <name type="scientific">Thioclava atlantica</name>
    <dbReference type="NCBI Taxonomy" id="1317124"/>
    <lineage>
        <taxon>Bacteria</taxon>
        <taxon>Pseudomonadati</taxon>
        <taxon>Pseudomonadota</taxon>
        <taxon>Alphaproteobacteria</taxon>
        <taxon>Rhodobacterales</taxon>
        <taxon>Paracoccaceae</taxon>
        <taxon>Thioclava</taxon>
    </lineage>
</organism>
<evidence type="ECO:0000313" key="8">
    <source>
        <dbReference type="Proteomes" id="UP000028607"/>
    </source>
</evidence>
<gene>
    <name evidence="7" type="ORF">DW2_12050</name>
</gene>
<keyword evidence="5" id="KW-0472">Membrane</keyword>
<evidence type="ECO:0000256" key="2">
    <source>
        <dbReference type="ARBA" id="ARBA00022723"/>
    </source>
</evidence>
<dbReference type="InterPro" id="IPR009056">
    <property type="entry name" value="Cyt_c-like_dom"/>
</dbReference>